<evidence type="ECO:0008006" key="3">
    <source>
        <dbReference type="Google" id="ProtNLM"/>
    </source>
</evidence>
<dbReference type="Gene3D" id="2.60.40.10">
    <property type="entry name" value="Immunoglobulins"/>
    <property type="match status" value="1"/>
</dbReference>
<organism evidence="1 2">
    <name type="scientific">Vicingus serpentipes</name>
    <dbReference type="NCBI Taxonomy" id="1926625"/>
    <lineage>
        <taxon>Bacteria</taxon>
        <taxon>Pseudomonadati</taxon>
        <taxon>Bacteroidota</taxon>
        <taxon>Flavobacteriia</taxon>
        <taxon>Flavobacteriales</taxon>
        <taxon>Vicingaceae</taxon>
        <taxon>Vicingus</taxon>
    </lineage>
</organism>
<gene>
    <name evidence="1" type="ORF">FRY74_11585</name>
</gene>
<comment type="caution">
    <text evidence="1">The sequence shown here is derived from an EMBL/GenBank/DDBJ whole genome shotgun (WGS) entry which is preliminary data.</text>
</comment>
<proteinExistence type="predicted"/>
<dbReference type="AlphaFoldDB" id="A0A5C6RNG2"/>
<dbReference type="EMBL" id="VOOS01000006">
    <property type="protein sequence ID" value="TXB63891.1"/>
    <property type="molecule type" value="Genomic_DNA"/>
</dbReference>
<accession>A0A5C6RNG2</accession>
<dbReference type="InterPro" id="IPR013783">
    <property type="entry name" value="Ig-like_fold"/>
</dbReference>
<evidence type="ECO:0000313" key="2">
    <source>
        <dbReference type="Proteomes" id="UP000321721"/>
    </source>
</evidence>
<dbReference type="OrthoDB" id="1467916at2"/>
<protein>
    <recommendedName>
        <fullName evidence="3">T9SS type A sorting domain-containing protein</fullName>
    </recommendedName>
</protein>
<name>A0A5C6RNG2_9FLAO</name>
<dbReference type="RefSeq" id="WP_147101788.1">
    <property type="nucleotide sequence ID" value="NZ_VOOS01000006.1"/>
</dbReference>
<keyword evidence="2" id="KW-1185">Reference proteome</keyword>
<dbReference type="Proteomes" id="UP000321721">
    <property type="component" value="Unassembled WGS sequence"/>
</dbReference>
<reference evidence="1 2" key="1">
    <citation type="submission" date="2019-08" db="EMBL/GenBank/DDBJ databases">
        <title>Genome of Vicingus serpentipes NCIMB 15042.</title>
        <authorList>
            <person name="Bowman J.P."/>
        </authorList>
    </citation>
    <scope>NUCLEOTIDE SEQUENCE [LARGE SCALE GENOMIC DNA]</scope>
    <source>
        <strain evidence="1 2">NCIMB 15042</strain>
    </source>
</reference>
<evidence type="ECO:0000313" key="1">
    <source>
        <dbReference type="EMBL" id="TXB63891.1"/>
    </source>
</evidence>
<sequence>MKILLSIITIFGFTYLSSAQENSLQESLNKALAKTESNNSLTSFEAYFDGKQQIVQLNWSKQNGQQIANYTIEKSTDKTSWQELAKIYGAEHNSEPVDYFQTDNQPMAGVSYYRLKQINNEGQEMFSNIVPVKSNFTEEKVSLFPAEESNEKVINLSFDNIKKEGQLLVVLRDIKGQEFYSKILMNVQADTVVAIPIESYIPKGDYLIIASSEDQMYSQNVKIQ</sequence>